<evidence type="ECO:0000313" key="3">
    <source>
        <dbReference type="Proteomes" id="UP001194468"/>
    </source>
</evidence>
<dbReference type="AlphaFoldDB" id="A0AAD4BJ80"/>
<feature type="domain" description="DUF6532" evidence="1">
    <location>
        <begin position="4"/>
        <end position="120"/>
    </location>
</feature>
<comment type="caution">
    <text evidence="2">The sequence shown here is derived from an EMBL/GenBank/DDBJ whole genome shotgun (WGS) entry which is preliminary data.</text>
</comment>
<dbReference type="InterPro" id="IPR045341">
    <property type="entry name" value="DUF6532"/>
</dbReference>
<organism evidence="2 3">
    <name type="scientific">Boletus edulis BED1</name>
    <dbReference type="NCBI Taxonomy" id="1328754"/>
    <lineage>
        <taxon>Eukaryota</taxon>
        <taxon>Fungi</taxon>
        <taxon>Dikarya</taxon>
        <taxon>Basidiomycota</taxon>
        <taxon>Agaricomycotina</taxon>
        <taxon>Agaricomycetes</taxon>
        <taxon>Agaricomycetidae</taxon>
        <taxon>Boletales</taxon>
        <taxon>Boletineae</taxon>
        <taxon>Boletaceae</taxon>
        <taxon>Boletoideae</taxon>
        <taxon>Boletus</taxon>
    </lineage>
</organism>
<keyword evidence="3" id="KW-1185">Reference proteome</keyword>
<proteinExistence type="predicted"/>
<evidence type="ECO:0000313" key="2">
    <source>
        <dbReference type="EMBL" id="KAF8432097.1"/>
    </source>
</evidence>
<dbReference type="Pfam" id="PF20149">
    <property type="entry name" value="DUF6532"/>
    <property type="match status" value="1"/>
</dbReference>
<sequence>MQRYQWDPQNRHEQNIEIAKCLIGNSGLFLRDGSDAEGHANNLVHPALSGLIIKFFYTGLAAVSKLFSEVFAKEVPRVMVALATTALKVVLDELASGQGEVNFRVPIYMPVYTEILGLMSKCNTSDIHCAKTKALRTQWAQIGSNGIASQESGVTHCGFDVDLD</sequence>
<gene>
    <name evidence="2" type="ORF">L210DRAFT_865876</name>
</gene>
<protein>
    <recommendedName>
        <fullName evidence="1">DUF6532 domain-containing protein</fullName>
    </recommendedName>
</protein>
<reference evidence="2" key="1">
    <citation type="submission" date="2019-10" db="EMBL/GenBank/DDBJ databases">
        <authorList>
            <consortium name="DOE Joint Genome Institute"/>
            <person name="Kuo A."/>
            <person name="Miyauchi S."/>
            <person name="Kiss E."/>
            <person name="Drula E."/>
            <person name="Kohler A."/>
            <person name="Sanchez-Garcia M."/>
            <person name="Andreopoulos B."/>
            <person name="Barry K.W."/>
            <person name="Bonito G."/>
            <person name="Buee M."/>
            <person name="Carver A."/>
            <person name="Chen C."/>
            <person name="Cichocki N."/>
            <person name="Clum A."/>
            <person name="Culley D."/>
            <person name="Crous P.W."/>
            <person name="Fauchery L."/>
            <person name="Girlanda M."/>
            <person name="Hayes R."/>
            <person name="Keri Z."/>
            <person name="LaButti K."/>
            <person name="Lipzen A."/>
            <person name="Lombard V."/>
            <person name="Magnuson J."/>
            <person name="Maillard F."/>
            <person name="Morin E."/>
            <person name="Murat C."/>
            <person name="Nolan M."/>
            <person name="Ohm R."/>
            <person name="Pangilinan J."/>
            <person name="Pereira M."/>
            <person name="Perotto S."/>
            <person name="Peter M."/>
            <person name="Riley R."/>
            <person name="Sitrit Y."/>
            <person name="Stielow B."/>
            <person name="Szollosi G."/>
            <person name="Zifcakova L."/>
            <person name="Stursova M."/>
            <person name="Spatafora J.W."/>
            <person name="Tedersoo L."/>
            <person name="Vaario L.-M."/>
            <person name="Yamada A."/>
            <person name="Yan M."/>
            <person name="Wang P."/>
            <person name="Xu J."/>
            <person name="Bruns T."/>
            <person name="Baldrian P."/>
            <person name="Vilgalys R."/>
            <person name="Henrissat B."/>
            <person name="Grigoriev I.V."/>
            <person name="Hibbett D."/>
            <person name="Nagy L.G."/>
            <person name="Martin F.M."/>
        </authorList>
    </citation>
    <scope>NUCLEOTIDE SEQUENCE</scope>
    <source>
        <strain evidence="2">BED1</strain>
    </source>
</reference>
<evidence type="ECO:0000259" key="1">
    <source>
        <dbReference type="Pfam" id="PF20149"/>
    </source>
</evidence>
<accession>A0AAD4BJ80</accession>
<dbReference type="EMBL" id="WHUW01000043">
    <property type="protein sequence ID" value="KAF8432097.1"/>
    <property type="molecule type" value="Genomic_DNA"/>
</dbReference>
<dbReference type="Proteomes" id="UP001194468">
    <property type="component" value="Unassembled WGS sequence"/>
</dbReference>
<reference evidence="2" key="2">
    <citation type="journal article" date="2020" name="Nat. Commun.">
        <title>Large-scale genome sequencing of mycorrhizal fungi provides insights into the early evolution of symbiotic traits.</title>
        <authorList>
            <person name="Miyauchi S."/>
            <person name="Kiss E."/>
            <person name="Kuo A."/>
            <person name="Drula E."/>
            <person name="Kohler A."/>
            <person name="Sanchez-Garcia M."/>
            <person name="Morin E."/>
            <person name="Andreopoulos B."/>
            <person name="Barry K.W."/>
            <person name="Bonito G."/>
            <person name="Buee M."/>
            <person name="Carver A."/>
            <person name="Chen C."/>
            <person name="Cichocki N."/>
            <person name="Clum A."/>
            <person name="Culley D."/>
            <person name="Crous P.W."/>
            <person name="Fauchery L."/>
            <person name="Girlanda M."/>
            <person name="Hayes R.D."/>
            <person name="Keri Z."/>
            <person name="LaButti K."/>
            <person name="Lipzen A."/>
            <person name="Lombard V."/>
            <person name="Magnuson J."/>
            <person name="Maillard F."/>
            <person name="Murat C."/>
            <person name="Nolan M."/>
            <person name="Ohm R.A."/>
            <person name="Pangilinan J."/>
            <person name="Pereira M.F."/>
            <person name="Perotto S."/>
            <person name="Peter M."/>
            <person name="Pfister S."/>
            <person name="Riley R."/>
            <person name="Sitrit Y."/>
            <person name="Stielow J.B."/>
            <person name="Szollosi G."/>
            <person name="Zifcakova L."/>
            <person name="Stursova M."/>
            <person name="Spatafora J.W."/>
            <person name="Tedersoo L."/>
            <person name="Vaario L.M."/>
            <person name="Yamada A."/>
            <person name="Yan M."/>
            <person name="Wang P."/>
            <person name="Xu J."/>
            <person name="Bruns T."/>
            <person name="Baldrian P."/>
            <person name="Vilgalys R."/>
            <person name="Dunand C."/>
            <person name="Henrissat B."/>
            <person name="Grigoriev I.V."/>
            <person name="Hibbett D."/>
            <person name="Nagy L.G."/>
            <person name="Martin F.M."/>
        </authorList>
    </citation>
    <scope>NUCLEOTIDE SEQUENCE</scope>
    <source>
        <strain evidence="2">BED1</strain>
    </source>
</reference>
<name>A0AAD4BJ80_BOLED</name>